<evidence type="ECO:0000256" key="3">
    <source>
        <dbReference type="SAM" id="MobiDB-lite"/>
    </source>
</evidence>
<dbReference type="RefSeq" id="XP_037900010.1">
    <property type="nucleotide sequence ID" value="XM_038044082.1"/>
</dbReference>
<accession>A0A9C6E1F2</accession>
<feature type="region of interest" description="Disordered" evidence="3">
    <location>
        <begin position="573"/>
        <end position="606"/>
    </location>
</feature>
<feature type="compositionally biased region" description="Basic residues" evidence="3">
    <location>
        <begin position="8"/>
        <end position="17"/>
    </location>
</feature>
<dbReference type="Gene3D" id="2.60.120.330">
    <property type="entry name" value="B-lactam Antibiotic, Isopenicillin N Synthase, Chain"/>
    <property type="match status" value="1"/>
</dbReference>
<dbReference type="InterPro" id="IPR039038">
    <property type="entry name" value="ASPH"/>
</dbReference>
<keyword evidence="4" id="KW-0812">Transmembrane</keyword>
<dbReference type="SUPFAM" id="SSF48452">
    <property type="entry name" value="TPR-like"/>
    <property type="match status" value="1"/>
</dbReference>
<evidence type="ECO:0000313" key="6">
    <source>
        <dbReference type="Proteomes" id="UP000092443"/>
    </source>
</evidence>
<dbReference type="AlphaFoldDB" id="A0A9C6E1F2"/>
<dbReference type="Proteomes" id="UP000092443">
    <property type="component" value="Unplaced"/>
</dbReference>
<evidence type="ECO:0000259" key="5">
    <source>
        <dbReference type="Pfam" id="PF05118"/>
    </source>
</evidence>
<feature type="compositionally biased region" description="Acidic residues" evidence="3">
    <location>
        <begin position="253"/>
        <end position="271"/>
    </location>
</feature>
<keyword evidence="4" id="KW-0472">Membrane</keyword>
<feature type="transmembrane region" description="Helical" evidence="4">
    <location>
        <begin position="73"/>
        <end position="91"/>
    </location>
</feature>
<name>A0A9C6E1F2_9MUSC</name>
<feature type="coiled-coil region" evidence="2">
    <location>
        <begin position="457"/>
        <end position="495"/>
    </location>
</feature>
<dbReference type="Gene3D" id="1.25.40.10">
    <property type="entry name" value="Tetratricopeptide repeat domain"/>
    <property type="match status" value="1"/>
</dbReference>
<proteinExistence type="inferred from homology"/>
<gene>
    <name evidence="8" type="primary">LOC119644529</name>
    <name evidence="7" type="synonym">LOC119644526</name>
</gene>
<dbReference type="InterPro" id="IPR011990">
    <property type="entry name" value="TPR-like_helical_dom_sf"/>
</dbReference>
<feature type="region of interest" description="Disordered" evidence="3">
    <location>
        <begin position="120"/>
        <end position="320"/>
    </location>
</feature>
<dbReference type="RefSeq" id="XP_037900017.1">
    <property type="nucleotide sequence ID" value="XM_038044089.1"/>
</dbReference>
<dbReference type="Pfam" id="PF14559">
    <property type="entry name" value="TPR_19"/>
    <property type="match status" value="1"/>
</dbReference>
<feature type="compositionally biased region" description="Acidic residues" evidence="3">
    <location>
        <begin position="137"/>
        <end position="207"/>
    </location>
</feature>
<dbReference type="GO" id="GO:0005783">
    <property type="term" value="C:endoplasmic reticulum"/>
    <property type="evidence" value="ECO:0007669"/>
    <property type="project" value="TreeGrafter"/>
</dbReference>
<organism evidence="6 8">
    <name type="scientific">Glossina fuscipes</name>
    <dbReference type="NCBI Taxonomy" id="7396"/>
    <lineage>
        <taxon>Eukaryota</taxon>
        <taxon>Metazoa</taxon>
        <taxon>Ecdysozoa</taxon>
        <taxon>Arthropoda</taxon>
        <taxon>Hexapoda</taxon>
        <taxon>Insecta</taxon>
        <taxon>Pterygota</taxon>
        <taxon>Neoptera</taxon>
        <taxon>Endopterygota</taxon>
        <taxon>Diptera</taxon>
        <taxon>Brachycera</taxon>
        <taxon>Muscomorpha</taxon>
        <taxon>Hippoboscoidea</taxon>
        <taxon>Glossinidae</taxon>
        <taxon>Glossina</taxon>
    </lineage>
</organism>
<feature type="region of interest" description="Disordered" evidence="3">
    <location>
        <begin position="621"/>
        <end position="652"/>
    </location>
</feature>
<keyword evidence="2" id="KW-0175">Coiled coil</keyword>
<dbReference type="PANTHER" id="PTHR12366">
    <property type="entry name" value="ASPARTYL/ASPARAGINYL BETA-HYDROXYLASE"/>
    <property type="match status" value="1"/>
</dbReference>
<dbReference type="InterPro" id="IPR007803">
    <property type="entry name" value="Asp/Arg/Pro-Hydrxlase"/>
</dbReference>
<feature type="domain" description="Aspartyl/asparaginy/proline hydroxylase" evidence="5">
    <location>
        <begin position="910"/>
        <end position="1064"/>
    </location>
</feature>
<sequence>MSGDVQPRKRKDKKKKRDGLDRKSDGEITFSRKSSLQDDEASHGVHITKMGTDDVLLHVQHDHGTGGHWCAKIIFFSLMAVLLGLVALIIMENRDSTDMDTPLSESRFSNYFDGWVEEHRQEHDDHDDHAAASAENHEDDDEHDEEHDDEHDDEPYEEVADVSEGEEELQDATEEQTGEDDADEEEEDEQEEEEIPINDNDDDDENITEEKNSAQQSQNDEDEDDDEDDENVDENITAETSNVASNGNNNDNDSADNQEDEEDDEDFDDGTYESLENLVDNDAGEFELLQEKARQQAAAAAKNNPPSVEVNENAENADSMDDEISNQVPSWASSLTLKIGIGIALASVARLVLIRKNPMATTLGEDMAETLMKRRLTIATDEEPIPESGMEANDESLLENDYSEEEFEIEEEIEYLVDEEEQPGEEGEIDAGDAYVPETFEQLEAMYRSKGYKPGSIVESELEITLKEEEKDQVEEEEEEQVENISTINNQINNQMEESSLKLAAVVDLAPIAPAEIMSNQSVPKSVEANVTLSSMKEDLQIPDVLPKYSQMMHYQPDDEVIDYDEDDIYDDEEEAEDNNSEVLDEDEALNDNDDVDEEDDISEVDDTELMNRLEAKYGKLPAKEYESDEDPDDPSWTQIKPKSGPRASDDDFDVFEQELRRANEEMLRELYPQALQTYDMLIKTYPQRIQLQLAKARALDAYAEQQKSNQLLKAAIEVYKYYLQIDKKIANVKEYKAAATRCLERMKFLGQHQDALPLHHELIKRFPQDLELRQQLTVTYLLINRFSEAKKVLEQLLQKWPDDGFALVHYGFVLKQYYLKYDKAVDYLQRGIASKAEGTQDGRFYFQLGDALQRLGREEEAFKVYKQGADLKLFPSIYQRSLYNEPGLKAQPFWSKNETGYQAFFHKLEQNWLAIKAEGLNILSKEGYFIDESENLKDQGDWKQFELYARGQQIYRNCLKAPITCSLIEEFPVARQCRRGQVKFSIMHEDTHVWPHCGPTNCRLRAHLGLVVPEGARSRLRVAEEESTWHEGKFLIFDDSFEHEVWHNGTGIRLVLIVDVWHPDLTLQKRRSLTAI</sequence>
<feature type="compositionally biased region" description="Acidic residues" evidence="3">
    <location>
        <begin position="219"/>
        <end position="233"/>
    </location>
</feature>
<feature type="region of interest" description="Disordered" evidence="3">
    <location>
        <begin position="1"/>
        <end position="42"/>
    </location>
</feature>
<evidence type="ECO:0000313" key="7">
    <source>
        <dbReference type="RefSeq" id="XP_037900010.1"/>
    </source>
</evidence>
<keyword evidence="6" id="KW-1185">Reference proteome</keyword>
<dbReference type="KEGG" id="gfs:119644526"/>
<dbReference type="GO" id="GO:0062101">
    <property type="term" value="F:peptidyl-aspartic acid 3-dioxygenase activity"/>
    <property type="evidence" value="ECO:0007669"/>
    <property type="project" value="InterPro"/>
</dbReference>
<evidence type="ECO:0000256" key="2">
    <source>
        <dbReference type="SAM" id="Coils"/>
    </source>
</evidence>
<feature type="compositionally biased region" description="Basic and acidic residues" evidence="3">
    <location>
        <begin position="120"/>
        <end position="130"/>
    </location>
</feature>
<evidence type="ECO:0000313" key="8">
    <source>
        <dbReference type="RefSeq" id="XP_037900017.1"/>
    </source>
</evidence>
<keyword evidence="4" id="KW-1133">Transmembrane helix</keyword>
<dbReference type="Pfam" id="PF05118">
    <property type="entry name" value="Asp_Arg_Hydrox"/>
    <property type="match status" value="1"/>
</dbReference>
<dbReference type="InterPro" id="IPR027443">
    <property type="entry name" value="IPNS-like_sf"/>
</dbReference>
<evidence type="ECO:0000256" key="1">
    <source>
        <dbReference type="ARBA" id="ARBA00007730"/>
    </source>
</evidence>
<dbReference type="SUPFAM" id="SSF51197">
    <property type="entry name" value="Clavaminate synthase-like"/>
    <property type="match status" value="1"/>
</dbReference>
<comment type="similarity">
    <text evidence="1">Belongs to the aspartyl/asparaginyl beta-hydroxylase family.</text>
</comment>
<reference evidence="7 8" key="1">
    <citation type="submission" date="2025-04" db="UniProtKB">
        <authorList>
            <consortium name="RefSeq"/>
        </authorList>
    </citation>
    <scope>IDENTIFICATION</scope>
    <source>
        <tissue evidence="7 8">Whole body pupa</tissue>
    </source>
</reference>
<evidence type="ECO:0000256" key="4">
    <source>
        <dbReference type="SAM" id="Phobius"/>
    </source>
</evidence>
<dbReference type="GeneID" id="119644529"/>
<dbReference type="PANTHER" id="PTHR12366:SF29">
    <property type="entry name" value="ASPARTYL BETA-HYDROXYLASE, ISOFORM L"/>
    <property type="match status" value="1"/>
</dbReference>
<protein>
    <submittedName>
        <fullName evidence="7 8">Aspartyl/asparaginyl beta-hydroxylase-like</fullName>
    </submittedName>
</protein>